<dbReference type="Proteomes" id="UP000514509">
    <property type="component" value="Chromosome"/>
</dbReference>
<proteinExistence type="predicted"/>
<organism evidence="1 2">
    <name type="scientific">Adhaeribacter radiodurans</name>
    <dbReference type="NCBI Taxonomy" id="2745197"/>
    <lineage>
        <taxon>Bacteria</taxon>
        <taxon>Pseudomonadati</taxon>
        <taxon>Bacteroidota</taxon>
        <taxon>Cytophagia</taxon>
        <taxon>Cytophagales</taxon>
        <taxon>Hymenobacteraceae</taxon>
        <taxon>Adhaeribacter</taxon>
    </lineage>
</organism>
<reference evidence="1 2" key="2">
    <citation type="submission" date="2020-08" db="EMBL/GenBank/DDBJ databases">
        <title>Adhaeribacter dokdonensis sp. nov., isolated from the rhizosphere of Elymus tsukushiensis, a plant native to the Dokdo Islands, Republic of Korea.</title>
        <authorList>
            <person name="Ghim S.Y."/>
        </authorList>
    </citation>
    <scope>NUCLEOTIDE SEQUENCE [LARGE SCALE GENOMIC DNA]</scope>
    <source>
        <strain evidence="1 2">KUDC8001</strain>
    </source>
</reference>
<dbReference type="EMBL" id="CP055153">
    <property type="protein sequence ID" value="QMU28641.1"/>
    <property type="molecule type" value="Genomic_DNA"/>
</dbReference>
<accession>A0A7L7L730</accession>
<gene>
    <name evidence="1" type="ORF">HUW48_11585</name>
</gene>
<name>A0A7L7L730_9BACT</name>
<dbReference type="AlphaFoldDB" id="A0A7L7L730"/>
<dbReference type="RefSeq" id="WP_182415824.1">
    <property type="nucleotide sequence ID" value="NZ_CP055153.1"/>
</dbReference>
<reference evidence="1 2" key="1">
    <citation type="submission" date="2020-06" db="EMBL/GenBank/DDBJ databases">
        <authorList>
            <person name="Hwang Y.J."/>
        </authorList>
    </citation>
    <scope>NUCLEOTIDE SEQUENCE [LARGE SCALE GENOMIC DNA]</scope>
    <source>
        <strain evidence="1 2">KUDC8001</strain>
    </source>
</reference>
<keyword evidence="2" id="KW-1185">Reference proteome</keyword>
<protein>
    <recommendedName>
        <fullName evidence="3">DUF3316 domain-containing protein</fullName>
    </recommendedName>
</protein>
<dbReference type="KEGG" id="add:HUW48_11585"/>
<evidence type="ECO:0000313" key="2">
    <source>
        <dbReference type="Proteomes" id="UP000514509"/>
    </source>
</evidence>
<sequence length="268" mass="30685">MKKFFMLFICLTWLPELYAQDKEKEISLAYGPYHQTTLDAQASPLLYKTHHSNTAAFQFINRGEKSRFLLKLNPAWGNYSPERFKSRTYGDDNYVYAITPTLYALQLKLAYLRQIPLKAAPTWKLFAGGELSNGFLLSDEIANTFWATNIASVNAAILAEWEPARHHSFSTQLSIPALAIVSRANYANYPKSTHGTNLTEFFRQGSNLATLTKLQQINLATTYNLHLSRRFALGASYQFSWFHYPDPRPIRSYSQALLLQTSYRFLAI</sequence>
<evidence type="ECO:0000313" key="1">
    <source>
        <dbReference type="EMBL" id="QMU28641.1"/>
    </source>
</evidence>
<evidence type="ECO:0008006" key="3">
    <source>
        <dbReference type="Google" id="ProtNLM"/>
    </source>
</evidence>